<dbReference type="AlphaFoldDB" id="A0A645AKW7"/>
<keyword evidence="1" id="KW-0472">Membrane</keyword>
<feature type="transmembrane region" description="Helical" evidence="1">
    <location>
        <begin position="36"/>
        <end position="54"/>
    </location>
</feature>
<comment type="caution">
    <text evidence="2">The sequence shown here is derived from an EMBL/GenBank/DDBJ whole genome shotgun (WGS) entry which is preliminary data.</text>
</comment>
<accession>A0A645AKW7</accession>
<reference evidence="2" key="1">
    <citation type="submission" date="2019-08" db="EMBL/GenBank/DDBJ databases">
        <authorList>
            <person name="Kucharzyk K."/>
            <person name="Murdoch R.W."/>
            <person name="Higgins S."/>
            <person name="Loffler F."/>
        </authorList>
    </citation>
    <scope>NUCLEOTIDE SEQUENCE</scope>
</reference>
<keyword evidence="1" id="KW-1133">Transmembrane helix</keyword>
<evidence type="ECO:0000256" key="1">
    <source>
        <dbReference type="SAM" id="Phobius"/>
    </source>
</evidence>
<dbReference type="EMBL" id="VSSQ01012913">
    <property type="protein sequence ID" value="MPM50314.1"/>
    <property type="molecule type" value="Genomic_DNA"/>
</dbReference>
<organism evidence="2">
    <name type="scientific">bioreactor metagenome</name>
    <dbReference type="NCBI Taxonomy" id="1076179"/>
    <lineage>
        <taxon>unclassified sequences</taxon>
        <taxon>metagenomes</taxon>
        <taxon>ecological metagenomes</taxon>
    </lineage>
</organism>
<feature type="transmembrane region" description="Helical" evidence="1">
    <location>
        <begin position="12"/>
        <end position="30"/>
    </location>
</feature>
<evidence type="ECO:0000313" key="2">
    <source>
        <dbReference type="EMBL" id="MPM50314.1"/>
    </source>
</evidence>
<name>A0A645AKW7_9ZZZZ</name>
<protein>
    <recommendedName>
        <fullName evidence="3">Zn-finger containing protein</fullName>
    </recommendedName>
</protein>
<evidence type="ECO:0008006" key="3">
    <source>
        <dbReference type="Google" id="ProtNLM"/>
    </source>
</evidence>
<gene>
    <name evidence="2" type="ORF">SDC9_97053</name>
</gene>
<proteinExistence type="predicted"/>
<sequence>MFQRQQRYLDELNRTMLITALVLTIIGMFFFEFGTWPRYVFSTIAAALLILLVVRMTSRNQTKRNQENMRFLTIVTAVGDWFRRTFRSGTTANGSYQAPRAKKSGKKPSWNEMRQYKYLLCPQCAQRLRVPRGKGRIRVTCTNCGNVFETKS</sequence>
<keyword evidence="1" id="KW-0812">Transmembrane</keyword>